<evidence type="ECO:0000256" key="1">
    <source>
        <dbReference type="ARBA" id="ARBA00009766"/>
    </source>
</evidence>
<protein>
    <submittedName>
        <fullName evidence="5">Curlin associated repeat-containing protein</fullName>
    </submittedName>
</protein>
<keyword evidence="6" id="KW-1185">Reference proteome</keyword>
<reference evidence="5 6" key="1">
    <citation type="submission" date="2016-10" db="EMBL/GenBank/DDBJ databases">
        <authorList>
            <person name="de Groot N.N."/>
        </authorList>
    </citation>
    <scope>NUCLEOTIDE SEQUENCE [LARGE SCALE GENOMIC DNA]</scope>
    <source>
        <strain evidence="5 6">DSM 19547</strain>
    </source>
</reference>
<dbReference type="EMBL" id="FOXA01000012">
    <property type="protein sequence ID" value="SFP76008.1"/>
    <property type="molecule type" value="Genomic_DNA"/>
</dbReference>
<feature type="region of interest" description="Disordered" evidence="3">
    <location>
        <begin position="57"/>
        <end position="78"/>
    </location>
</feature>
<feature type="signal peptide" evidence="4">
    <location>
        <begin position="1"/>
        <end position="23"/>
    </location>
</feature>
<feature type="chain" id="PRO_5011442134" evidence="4">
    <location>
        <begin position="24"/>
        <end position="131"/>
    </location>
</feature>
<sequence length="131" mass="13687">MFTRIATAATLALSLGFAAPAAAGGSVTFNFAPRGDGARTLGALLSAYALTKDLENEAEVRQRGEDNTAGTRQRGRGNRALIEQDGAGHEGSISQTGNGNLYGLFQKGRGTTAHVKQRGDGRAGLTFQYGW</sequence>
<dbReference type="GO" id="GO:0007155">
    <property type="term" value="P:cell adhesion"/>
    <property type="evidence" value="ECO:0007669"/>
    <property type="project" value="InterPro"/>
</dbReference>
<dbReference type="InterPro" id="IPR009742">
    <property type="entry name" value="Curlin_rpt"/>
</dbReference>
<evidence type="ECO:0000313" key="6">
    <source>
        <dbReference type="Proteomes" id="UP000199356"/>
    </source>
</evidence>
<proteinExistence type="inferred from homology"/>
<dbReference type="Pfam" id="PF07012">
    <property type="entry name" value="Curlin_rpt"/>
    <property type="match status" value="1"/>
</dbReference>
<accession>A0A1I5SZ64</accession>
<dbReference type="STRING" id="441119.SAMN04488047_11266"/>
<keyword evidence="2 4" id="KW-0732">Signal</keyword>
<dbReference type="GO" id="GO:0009289">
    <property type="term" value="C:pilus"/>
    <property type="evidence" value="ECO:0007669"/>
    <property type="project" value="InterPro"/>
</dbReference>
<dbReference type="AlphaFoldDB" id="A0A1I5SZ64"/>
<evidence type="ECO:0000256" key="3">
    <source>
        <dbReference type="SAM" id="MobiDB-lite"/>
    </source>
</evidence>
<organism evidence="5 6">
    <name type="scientific">Tranquillimonas alkanivorans</name>
    <dbReference type="NCBI Taxonomy" id="441119"/>
    <lineage>
        <taxon>Bacteria</taxon>
        <taxon>Pseudomonadati</taxon>
        <taxon>Pseudomonadota</taxon>
        <taxon>Alphaproteobacteria</taxon>
        <taxon>Rhodobacterales</taxon>
        <taxon>Roseobacteraceae</taxon>
        <taxon>Tranquillimonas</taxon>
    </lineage>
</organism>
<evidence type="ECO:0000313" key="5">
    <source>
        <dbReference type="EMBL" id="SFP76008.1"/>
    </source>
</evidence>
<dbReference type="RefSeq" id="WP_093423380.1">
    <property type="nucleotide sequence ID" value="NZ_FOXA01000012.1"/>
</dbReference>
<evidence type="ECO:0000256" key="2">
    <source>
        <dbReference type="ARBA" id="ARBA00022729"/>
    </source>
</evidence>
<comment type="similarity">
    <text evidence="1">Belongs to the CsgA/CsgB family.</text>
</comment>
<dbReference type="Proteomes" id="UP000199356">
    <property type="component" value="Unassembled WGS sequence"/>
</dbReference>
<feature type="compositionally biased region" description="Basic and acidic residues" evidence="3">
    <location>
        <begin position="57"/>
        <end position="66"/>
    </location>
</feature>
<evidence type="ECO:0000256" key="4">
    <source>
        <dbReference type="SAM" id="SignalP"/>
    </source>
</evidence>
<name>A0A1I5SZ64_9RHOB</name>
<gene>
    <name evidence="5" type="ORF">SAMN04488047_11266</name>
</gene>